<evidence type="ECO:0000313" key="3">
    <source>
        <dbReference type="Proteomes" id="UP000638313"/>
    </source>
</evidence>
<evidence type="ECO:0000313" key="2">
    <source>
        <dbReference type="EMBL" id="GHF44339.1"/>
    </source>
</evidence>
<reference evidence="2" key="2">
    <citation type="submission" date="2020-09" db="EMBL/GenBank/DDBJ databases">
        <authorList>
            <person name="Sun Q."/>
            <person name="Ohkuma M."/>
        </authorList>
    </citation>
    <scope>NUCLEOTIDE SEQUENCE</scope>
    <source>
        <strain evidence="2">JCM 4059</strain>
    </source>
</reference>
<name>A0A919ECY9_9ACTN</name>
<organism evidence="2 3">
    <name type="scientific">Streptomyces mashuensis</name>
    <dbReference type="NCBI Taxonomy" id="33904"/>
    <lineage>
        <taxon>Bacteria</taxon>
        <taxon>Bacillati</taxon>
        <taxon>Actinomycetota</taxon>
        <taxon>Actinomycetes</taxon>
        <taxon>Kitasatosporales</taxon>
        <taxon>Streptomycetaceae</taxon>
        <taxon>Streptomyces</taxon>
    </lineage>
</organism>
<evidence type="ECO:0000256" key="1">
    <source>
        <dbReference type="SAM" id="MobiDB-lite"/>
    </source>
</evidence>
<protein>
    <submittedName>
        <fullName evidence="2">Uncharacterized protein</fullName>
    </submittedName>
</protein>
<sequence>MSGFEVAAGFLGAWAVQKVRRVAGRADAEVDRAVDAAMDDLHELVSTRLGEGAAEPEPSGRPATGCGSGSIADHATFNVNAENGVAVGIVRGSLVVGAGTPSLSGTKQS</sequence>
<feature type="region of interest" description="Disordered" evidence="1">
    <location>
        <begin position="47"/>
        <end position="72"/>
    </location>
</feature>
<dbReference type="AlphaFoldDB" id="A0A919ECY9"/>
<accession>A0A919ECY9</accession>
<dbReference type="RefSeq" id="WP_190129758.1">
    <property type="nucleotide sequence ID" value="NZ_BNBD01000004.1"/>
</dbReference>
<proteinExistence type="predicted"/>
<dbReference type="Proteomes" id="UP000638313">
    <property type="component" value="Unassembled WGS sequence"/>
</dbReference>
<gene>
    <name evidence="2" type="ORF">GCM10010218_27080</name>
</gene>
<reference evidence="2" key="1">
    <citation type="journal article" date="2014" name="Int. J. Syst. Evol. Microbiol.">
        <title>Complete genome sequence of Corynebacterium casei LMG S-19264T (=DSM 44701T), isolated from a smear-ripened cheese.</title>
        <authorList>
            <consortium name="US DOE Joint Genome Institute (JGI-PGF)"/>
            <person name="Walter F."/>
            <person name="Albersmeier A."/>
            <person name="Kalinowski J."/>
            <person name="Ruckert C."/>
        </authorList>
    </citation>
    <scope>NUCLEOTIDE SEQUENCE</scope>
    <source>
        <strain evidence="2">JCM 4059</strain>
    </source>
</reference>
<comment type="caution">
    <text evidence="2">The sequence shown here is derived from an EMBL/GenBank/DDBJ whole genome shotgun (WGS) entry which is preliminary data.</text>
</comment>
<dbReference type="EMBL" id="BNBD01000004">
    <property type="protein sequence ID" value="GHF44339.1"/>
    <property type="molecule type" value="Genomic_DNA"/>
</dbReference>
<keyword evidence="3" id="KW-1185">Reference proteome</keyword>